<dbReference type="KEGG" id="sarm:DVA86_03735"/>
<proteinExistence type="predicted"/>
<dbReference type="InterPro" id="IPR011990">
    <property type="entry name" value="TPR-like_helical_dom_sf"/>
</dbReference>
<dbReference type="GO" id="GO:0006355">
    <property type="term" value="P:regulation of DNA-templated transcription"/>
    <property type="evidence" value="ECO:0007669"/>
    <property type="project" value="TreeGrafter"/>
</dbReference>
<dbReference type="PANTHER" id="PTHR35807">
    <property type="entry name" value="TRANSCRIPTIONAL REGULATOR REDD-RELATED"/>
    <property type="match status" value="1"/>
</dbReference>
<dbReference type="EMBL" id="CP031320">
    <property type="protein sequence ID" value="AXK37065.1"/>
    <property type="molecule type" value="Genomic_DNA"/>
</dbReference>
<feature type="region of interest" description="Disordered" evidence="4">
    <location>
        <begin position="321"/>
        <end position="348"/>
    </location>
</feature>
<dbReference type="Proteomes" id="UP000254425">
    <property type="component" value="Chromosome"/>
</dbReference>
<keyword evidence="7" id="KW-1185">Reference proteome</keyword>
<protein>
    <recommendedName>
        <fullName evidence="5">Bacterial transcriptional activator domain-containing protein</fullName>
    </recommendedName>
</protein>
<dbReference type="SUPFAM" id="SSF48452">
    <property type="entry name" value="TPR-like"/>
    <property type="match status" value="1"/>
</dbReference>
<accession>A0A345XZJ9</accession>
<evidence type="ECO:0000256" key="3">
    <source>
        <dbReference type="ARBA" id="ARBA00023163"/>
    </source>
</evidence>
<dbReference type="SMART" id="SM01043">
    <property type="entry name" value="BTAD"/>
    <property type="match status" value="1"/>
</dbReference>
<keyword evidence="3" id="KW-0804">Transcription</keyword>
<organism evidence="6 7">
    <name type="scientific">Streptomyces armeniacus</name>
    <dbReference type="NCBI Taxonomy" id="83291"/>
    <lineage>
        <taxon>Bacteria</taxon>
        <taxon>Bacillati</taxon>
        <taxon>Actinomycetota</taxon>
        <taxon>Actinomycetes</taxon>
        <taxon>Kitasatosporales</taxon>
        <taxon>Streptomycetaceae</taxon>
        <taxon>Streptomyces</taxon>
    </lineage>
</organism>
<dbReference type="AlphaFoldDB" id="A0A345XZJ9"/>
<evidence type="ECO:0000256" key="4">
    <source>
        <dbReference type="SAM" id="MobiDB-lite"/>
    </source>
</evidence>
<dbReference type="Gene3D" id="3.40.50.300">
    <property type="entry name" value="P-loop containing nucleotide triphosphate hydrolases"/>
    <property type="match status" value="1"/>
</dbReference>
<dbReference type="Pfam" id="PF03704">
    <property type="entry name" value="BTAD"/>
    <property type="match status" value="1"/>
</dbReference>
<feature type="compositionally biased region" description="Basic residues" evidence="4">
    <location>
        <begin position="39"/>
        <end position="53"/>
    </location>
</feature>
<dbReference type="SUPFAM" id="SSF52540">
    <property type="entry name" value="P-loop containing nucleoside triphosphate hydrolases"/>
    <property type="match status" value="1"/>
</dbReference>
<dbReference type="InterPro" id="IPR051677">
    <property type="entry name" value="AfsR-DnrI-RedD_regulator"/>
</dbReference>
<feature type="region of interest" description="Disordered" evidence="4">
    <location>
        <begin position="1"/>
        <end position="117"/>
    </location>
</feature>
<dbReference type="Gene3D" id="1.25.40.10">
    <property type="entry name" value="Tetratricopeptide repeat domain"/>
    <property type="match status" value="1"/>
</dbReference>
<evidence type="ECO:0000256" key="2">
    <source>
        <dbReference type="ARBA" id="ARBA00023015"/>
    </source>
</evidence>
<keyword evidence="1" id="KW-0902">Two-component regulatory system</keyword>
<evidence type="ECO:0000313" key="6">
    <source>
        <dbReference type="EMBL" id="AXK37065.1"/>
    </source>
</evidence>
<feature type="domain" description="Bacterial transcriptional activator" evidence="5">
    <location>
        <begin position="82"/>
        <end position="221"/>
    </location>
</feature>
<gene>
    <name evidence="6" type="ORF">DVA86_03735</name>
</gene>
<dbReference type="InterPro" id="IPR027417">
    <property type="entry name" value="P-loop_NTPase"/>
</dbReference>
<dbReference type="PANTHER" id="PTHR35807:SF1">
    <property type="entry name" value="TRANSCRIPTIONAL REGULATOR REDD"/>
    <property type="match status" value="1"/>
</dbReference>
<dbReference type="InterPro" id="IPR005158">
    <property type="entry name" value="BTAD"/>
</dbReference>
<sequence>MGQRGPGQVRVRVAAQGLREEGRRRHRLGGQPPEDRLPQGRRQHPRVPLRLRGRAAGEPQGGVAAPGAGELEQVPRRHPRQADGRRLRCGQTGARGRAVRGQPRQGQARRGAVRPARLRAADGPVAALRAERAVAYRQLVRHRALALARLGRHAEAAGPLAELAVGHPRDEELVTELLRCEAVTVGTGAALARYDTYRRGLRDGLGTDPGAGLRAVHQELLRGAAVRDEVPVREGVPHEPNPLLGRDGDVAAVAELLRTSRVATVVGPGGLGKTRLAHVVAREAEQRVVHFVPLAGVTADGDVAGEVAGEVAWALGAGEGRTGSGVPTGQVGQGGSAGQPGHRSGPADGIAAALGSGLGDWSDSVGIRWGLVLAALQRGAVDEADRWPSRRGRRCRSAMSHMFSSPVIRLSTAENCPVTPIAARTASGSAARSWPPTRSSPPYAFRSPVAAIASGFAVAVVVSMPWSVRAAGFSTASAGFTAASGHAGAPHQSHRCSNTWHHRAMTTTHAFPAELVQAQRDWYTTYRRLADAHGTQTAVLRRELLRLSVRITTHPYWTTLPDAPAARMELKQTAWSDAR</sequence>
<dbReference type="GO" id="GO:0003677">
    <property type="term" value="F:DNA binding"/>
    <property type="evidence" value="ECO:0007669"/>
    <property type="project" value="TreeGrafter"/>
</dbReference>
<evidence type="ECO:0000256" key="1">
    <source>
        <dbReference type="ARBA" id="ARBA00023012"/>
    </source>
</evidence>
<dbReference type="GO" id="GO:0000160">
    <property type="term" value="P:phosphorelay signal transduction system"/>
    <property type="evidence" value="ECO:0007669"/>
    <property type="project" value="UniProtKB-KW"/>
</dbReference>
<evidence type="ECO:0000313" key="7">
    <source>
        <dbReference type="Proteomes" id="UP000254425"/>
    </source>
</evidence>
<reference evidence="6 7" key="1">
    <citation type="submission" date="2018-07" db="EMBL/GenBank/DDBJ databases">
        <title>Draft genome of the type strain Streptomyces armeniacus ATCC 15676.</title>
        <authorList>
            <person name="Labana P."/>
            <person name="Gosse J.T."/>
            <person name="Boddy C.N."/>
        </authorList>
    </citation>
    <scope>NUCLEOTIDE SEQUENCE [LARGE SCALE GENOMIC DNA]</scope>
    <source>
        <strain evidence="6 7">ATCC 15676</strain>
    </source>
</reference>
<evidence type="ECO:0000259" key="5">
    <source>
        <dbReference type="SMART" id="SM01043"/>
    </source>
</evidence>
<feature type="compositionally biased region" description="Low complexity" evidence="4">
    <location>
        <begin position="94"/>
        <end position="115"/>
    </location>
</feature>
<keyword evidence="2" id="KW-0805">Transcription regulation</keyword>
<name>A0A345XZJ9_9ACTN</name>